<feature type="transmembrane region" description="Helical" evidence="18">
    <location>
        <begin position="20"/>
        <end position="43"/>
    </location>
</feature>
<keyword evidence="11 18" id="KW-0472">Membrane</keyword>
<dbReference type="PANTHER" id="PTHR13036:SF0">
    <property type="entry name" value="CHITOBIOSYLDIPHOSPHODOLICHOL BETA-MANNOSYLTRANSFERASE"/>
    <property type="match status" value="1"/>
</dbReference>
<comment type="subcellular location">
    <subcellularLocation>
        <location evidence="1">Endoplasmic reticulum membrane</location>
        <topology evidence="1">Single-pass membrane protein</topology>
    </subcellularLocation>
</comment>
<comment type="function">
    <text evidence="12">Participates in the formation of the lipid-linked precursor oligosaccharide for N-glycosylation. Involved in assembling the dolichol-pyrophosphate-GlcNAc(2)-Man(5) intermediate on the cytoplasmic surface of the ER.</text>
</comment>
<comment type="pathway">
    <text evidence="2">Protein modification; protein glycosylation.</text>
</comment>
<evidence type="ECO:0000256" key="16">
    <source>
        <dbReference type="ARBA" id="ARBA00033088"/>
    </source>
</evidence>
<evidence type="ECO:0000256" key="9">
    <source>
        <dbReference type="ARBA" id="ARBA00022824"/>
    </source>
</evidence>
<evidence type="ECO:0000256" key="1">
    <source>
        <dbReference type="ARBA" id="ARBA00004389"/>
    </source>
</evidence>
<comment type="caution">
    <text evidence="20">The sequence shown here is derived from an EMBL/GenBank/DDBJ whole genome shotgun (WGS) entry which is preliminary data.</text>
</comment>
<evidence type="ECO:0000313" key="20">
    <source>
        <dbReference type="EMBL" id="KAG0689911.1"/>
    </source>
</evidence>
<evidence type="ECO:0000256" key="6">
    <source>
        <dbReference type="ARBA" id="ARBA00022676"/>
    </source>
</evidence>
<evidence type="ECO:0000256" key="3">
    <source>
        <dbReference type="ARBA" id="ARBA00006122"/>
    </source>
</evidence>
<gene>
    <name evidence="20" type="primary">ALG1</name>
    <name evidence="20" type="ORF">C6P40_004259</name>
</gene>
<dbReference type="InterPro" id="IPR026051">
    <property type="entry name" value="ALG1-like"/>
</dbReference>
<evidence type="ECO:0000256" key="15">
    <source>
        <dbReference type="ARBA" id="ARBA00031566"/>
    </source>
</evidence>
<evidence type="ECO:0000256" key="11">
    <source>
        <dbReference type="ARBA" id="ARBA00023136"/>
    </source>
</evidence>
<organism evidence="20 21">
    <name type="scientific">Pichia californica</name>
    <dbReference type="NCBI Taxonomy" id="460514"/>
    <lineage>
        <taxon>Eukaryota</taxon>
        <taxon>Fungi</taxon>
        <taxon>Dikarya</taxon>
        <taxon>Ascomycota</taxon>
        <taxon>Saccharomycotina</taxon>
        <taxon>Pichiomycetes</taxon>
        <taxon>Pichiales</taxon>
        <taxon>Pichiaceae</taxon>
        <taxon>Pichia</taxon>
    </lineage>
</organism>
<dbReference type="GO" id="GO:0004578">
    <property type="term" value="F:chitobiosyldiphosphodolichol beta-mannosyltransferase activity"/>
    <property type="evidence" value="ECO:0007669"/>
    <property type="project" value="UniProtKB-EC"/>
</dbReference>
<evidence type="ECO:0000259" key="19">
    <source>
        <dbReference type="Pfam" id="PF00534"/>
    </source>
</evidence>
<keyword evidence="6 20" id="KW-0328">Glycosyltransferase</keyword>
<accession>A0A9P7BGD6</accession>
<dbReference type="OrthoDB" id="614844at2759"/>
<name>A0A9P7BGD6_9ASCO</name>
<keyword evidence="7" id="KW-0808">Transferase</keyword>
<feature type="domain" description="Glycosyl transferase family 1" evidence="19">
    <location>
        <begin position="286"/>
        <end position="445"/>
    </location>
</feature>
<dbReference type="EC" id="2.4.1.142" evidence="4"/>
<keyword evidence="9" id="KW-0256">Endoplasmic reticulum</keyword>
<comment type="similarity">
    <text evidence="3">Belongs to the glycosyltransferase group 1 family.</text>
</comment>
<dbReference type="AlphaFoldDB" id="A0A9P7BGD6"/>
<comment type="catalytic activity">
    <reaction evidence="17">
        <text>an N,N'-diacetylchitobiosyl-diphospho-di-trans,poly-cis-dolichol + GDP-alpha-D-mannose = a beta-D-Man-(1-&gt;4)-beta-D-GlcNAc-(1-&gt;4)-alpha-D-GlcNAc-diphospho-di-trans,poly-cis-dolichol + GDP + H(+)</text>
        <dbReference type="Rhea" id="RHEA:13865"/>
        <dbReference type="Rhea" id="RHEA-COMP:19510"/>
        <dbReference type="Rhea" id="RHEA-COMP:19511"/>
        <dbReference type="ChEBI" id="CHEBI:15378"/>
        <dbReference type="ChEBI" id="CHEBI:57269"/>
        <dbReference type="ChEBI" id="CHEBI:57527"/>
        <dbReference type="ChEBI" id="CHEBI:58189"/>
        <dbReference type="ChEBI" id="CHEBI:58472"/>
        <dbReference type="EC" id="2.4.1.142"/>
    </reaction>
    <physiologicalReaction direction="left-to-right" evidence="17">
        <dbReference type="Rhea" id="RHEA:13866"/>
    </physiologicalReaction>
</comment>
<keyword evidence="21" id="KW-1185">Reference proteome</keyword>
<evidence type="ECO:0000256" key="12">
    <source>
        <dbReference type="ARBA" id="ARBA00024899"/>
    </source>
</evidence>
<evidence type="ECO:0000256" key="4">
    <source>
        <dbReference type="ARBA" id="ARBA00012611"/>
    </source>
</evidence>
<dbReference type="InterPro" id="IPR001296">
    <property type="entry name" value="Glyco_trans_1"/>
</dbReference>
<sequence>MSSWIKYTGYPKDYFNFSIYTWLLIIAWLCSPLLYTVYGRYLYISRVYNKRLKHKIDSNVNEIVIVVLGDLGHSPRMAYHARSFEKLGYHVNLCGYLESDLPKFLSSSEISIYDIPVIKNKRNLPYLVFAAMKVMSQIVDLTFMLKDIMDENTRFVLVQNPPSLPILFIIGMLKRWWAPNVQLIIDWHNLNWSILNLKYQNENHPVVKIMKFYEKYCGSTFADFNLTVTSALRDYLIKEFNLKEDKIVTVHDRPSDIFQPLDSQETLHEILKRNSTVIDPAYYNQLTDRILVTSTSFTPDEDFTVLVNALEQLEKKLSSKNSKYNIIMIVTGKGPLQSSFLEMIKSYNWNHVNIKNVWLPLEEYPNILKIADLGISLHYSSSGLDLPMKIVDLFGSGVPVISMNYPVIKELVKDNVNGIVLKDNKDGNEMATKIYNVLFEDKKLYLTIKEGALLESQIHWNEEWNKNLIDLFSLNRTSKI</sequence>
<evidence type="ECO:0000256" key="8">
    <source>
        <dbReference type="ARBA" id="ARBA00022692"/>
    </source>
</evidence>
<feature type="transmembrane region" description="Helical" evidence="18">
    <location>
        <begin position="124"/>
        <end position="145"/>
    </location>
</feature>
<dbReference type="Gene3D" id="3.40.50.2000">
    <property type="entry name" value="Glycogen Phosphorylase B"/>
    <property type="match status" value="2"/>
</dbReference>
<dbReference type="EMBL" id="PUHW01000055">
    <property type="protein sequence ID" value="KAG0689911.1"/>
    <property type="molecule type" value="Genomic_DNA"/>
</dbReference>
<evidence type="ECO:0000256" key="2">
    <source>
        <dbReference type="ARBA" id="ARBA00004922"/>
    </source>
</evidence>
<evidence type="ECO:0000256" key="17">
    <source>
        <dbReference type="ARBA" id="ARBA00045071"/>
    </source>
</evidence>
<dbReference type="SUPFAM" id="SSF53756">
    <property type="entry name" value="UDP-Glycosyltransferase/glycogen phosphorylase"/>
    <property type="match status" value="1"/>
</dbReference>
<proteinExistence type="inferred from homology"/>
<dbReference type="Proteomes" id="UP000697127">
    <property type="component" value="Unassembled WGS sequence"/>
</dbReference>
<protein>
    <recommendedName>
        <fullName evidence="5">Chitobiosyldiphosphodolichol beta-mannosyltransferase</fullName>
        <ecNumber evidence="4">2.4.1.142</ecNumber>
    </recommendedName>
    <alternativeName>
        <fullName evidence="13">Asparagine-linked glycosylation protein 1</fullName>
    </alternativeName>
    <alternativeName>
        <fullName evidence="15">Beta-1,4-mannosyltransferase</fullName>
    </alternativeName>
    <alternativeName>
        <fullName evidence="16">GDP-Man:GlcNAc2-PP-dolichol mannosyltransferase</fullName>
    </alternativeName>
    <alternativeName>
        <fullName evidence="14">GDP-mannose-dolichol diphosphochitobiose mannosyltransferase</fullName>
    </alternativeName>
</protein>
<evidence type="ECO:0000256" key="13">
    <source>
        <dbReference type="ARBA" id="ARBA00030745"/>
    </source>
</evidence>
<evidence type="ECO:0000256" key="5">
    <source>
        <dbReference type="ARBA" id="ARBA00015841"/>
    </source>
</evidence>
<dbReference type="Pfam" id="PF00534">
    <property type="entry name" value="Glycos_transf_1"/>
    <property type="match status" value="1"/>
</dbReference>
<dbReference type="PANTHER" id="PTHR13036">
    <property type="entry name" value="BETA1,4 MANNOSYLTRANSFERASE"/>
    <property type="match status" value="1"/>
</dbReference>
<evidence type="ECO:0000256" key="10">
    <source>
        <dbReference type="ARBA" id="ARBA00022989"/>
    </source>
</evidence>
<dbReference type="GO" id="GO:0005789">
    <property type="term" value="C:endoplasmic reticulum membrane"/>
    <property type="evidence" value="ECO:0007669"/>
    <property type="project" value="UniProtKB-SubCell"/>
</dbReference>
<evidence type="ECO:0000256" key="7">
    <source>
        <dbReference type="ARBA" id="ARBA00022679"/>
    </source>
</evidence>
<reference evidence="20" key="1">
    <citation type="submission" date="2020-11" db="EMBL/GenBank/DDBJ databases">
        <title>Kefir isolates.</title>
        <authorList>
            <person name="Marcisauskas S."/>
            <person name="Kim Y."/>
            <person name="Blasche S."/>
        </authorList>
    </citation>
    <scope>NUCLEOTIDE SEQUENCE</scope>
    <source>
        <strain evidence="20">Olga-1</strain>
    </source>
</reference>
<keyword evidence="8 18" id="KW-0812">Transmembrane</keyword>
<evidence type="ECO:0000256" key="18">
    <source>
        <dbReference type="SAM" id="Phobius"/>
    </source>
</evidence>
<evidence type="ECO:0000313" key="21">
    <source>
        <dbReference type="Proteomes" id="UP000697127"/>
    </source>
</evidence>
<keyword evidence="10 18" id="KW-1133">Transmembrane helix</keyword>
<evidence type="ECO:0000256" key="14">
    <source>
        <dbReference type="ARBA" id="ARBA00031434"/>
    </source>
</evidence>